<evidence type="ECO:0000313" key="6">
    <source>
        <dbReference type="Proteomes" id="UP000230750"/>
    </source>
</evidence>
<dbReference type="SUPFAM" id="SSF48452">
    <property type="entry name" value="TPR-like"/>
    <property type="match status" value="1"/>
</dbReference>
<evidence type="ECO:0000313" key="5">
    <source>
        <dbReference type="EMBL" id="PIK44543.1"/>
    </source>
</evidence>
<comment type="caution">
    <text evidence="5">The sequence shown here is derived from an EMBL/GenBank/DDBJ whole genome shotgun (WGS) entry which is preliminary data.</text>
</comment>
<evidence type="ECO:0000256" key="3">
    <source>
        <dbReference type="ARBA" id="ARBA00039307"/>
    </source>
</evidence>
<dbReference type="Gene3D" id="1.25.40.10">
    <property type="entry name" value="Tetratricopeptide repeat domain"/>
    <property type="match status" value="2"/>
</dbReference>
<keyword evidence="1 4" id="KW-0802">TPR repeat</keyword>
<dbReference type="Proteomes" id="UP000230750">
    <property type="component" value="Unassembled WGS sequence"/>
</dbReference>
<dbReference type="PANTHER" id="PTHR12558:SF13">
    <property type="entry name" value="CELL DIVISION CYCLE PROTEIN 27 HOMOLOG"/>
    <property type="match status" value="1"/>
</dbReference>
<gene>
    <name evidence="5" type="ORF">BSL78_18607</name>
</gene>
<dbReference type="InterPro" id="IPR019734">
    <property type="entry name" value="TPR_rpt"/>
</dbReference>
<comment type="similarity">
    <text evidence="2">Belongs to the APC3/CDC27 family.</text>
</comment>
<name>A0A2G8K9A4_STIJA</name>
<organism evidence="5 6">
    <name type="scientific">Stichopus japonicus</name>
    <name type="common">Sea cucumber</name>
    <dbReference type="NCBI Taxonomy" id="307972"/>
    <lineage>
        <taxon>Eukaryota</taxon>
        <taxon>Metazoa</taxon>
        <taxon>Echinodermata</taxon>
        <taxon>Eleutherozoa</taxon>
        <taxon>Echinozoa</taxon>
        <taxon>Holothuroidea</taxon>
        <taxon>Aspidochirotacea</taxon>
        <taxon>Aspidochirotida</taxon>
        <taxon>Stichopodidae</taxon>
        <taxon>Apostichopus</taxon>
    </lineage>
</organism>
<feature type="repeat" description="TPR" evidence="4">
    <location>
        <begin position="22"/>
        <end position="55"/>
    </location>
</feature>
<dbReference type="STRING" id="307972.A0A2G8K9A4"/>
<feature type="repeat" description="TPR" evidence="4">
    <location>
        <begin position="94"/>
        <end position="127"/>
    </location>
</feature>
<protein>
    <recommendedName>
        <fullName evidence="3">Cell division cycle protein 27 homolog</fullName>
    </recommendedName>
</protein>
<evidence type="ECO:0000256" key="4">
    <source>
        <dbReference type="PROSITE-ProRule" id="PRU00339"/>
    </source>
</evidence>
<dbReference type="InterPro" id="IPR011990">
    <property type="entry name" value="TPR-like_helical_dom_sf"/>
</dbReference>
<dbReference type="OrthoDB" id="2335338at2759"/>
<dbReference type="PANTHER" id="PTHR12558">
    <property type="entry name" value="CELL DIVISION CYCLE 16,23,27"/>
    <property type="match status" value="1"/>
</dbReference>
<dbReference type="Pfam" id="PF13181">
    <property type="entry name" value="TPR_8"/>
    <property type="match status" value="1"/>
</dbReference>
<keyword evidence="6" id="KW-1185">Reference proteome</keyword>
<dbReference type="AlphaFoldDB" id="A0A2G8K9A4"/>
<dbReference type="SMART" id="SM00028">
    <property type="entry name" value="TPR"/>
    <property type="match status" value="3"/>
</dbReference>
<evidence type="ECO:0000256" key="1">
    <source>
        <dbReference type="ARBA" id="ARBA00022803"/>
    </source>
</evidence>
<accession>A0A2G8K9A4</accession>
<sequence length="193" mass="21849">MNEFHKATGILRRYLAIDPRNCKILSALGRLYAIGKNTNEALYYFEQCLSYSPSNENAQYNVALILEKGTGNEETEKLINRYKKLIDSSESNKAAYLIKLGEVYRKSGDYENALICYTKTLELLPDDKQALSALGVTHKARNDTLSARVYLQRVVELYPGDDKAWQRLGELYVDGLEALQDGLKVNDVIITLD</sequence>
<dbReference type="Pfam" id="PF13424">
    <property type="entry name" value="TPR_12"/>
    <property type="match status" value="1"/>
</dbReference>
<dbReference type="PROSITE" id="PS50293">
    <property type="entry name" value="TPR_REGION"/>
    <property type="match status" value="1"/>
</dbReference>
<dbReference type="PROSITE" id="PS50005">
    <property type="entry name" value="TPR"/>
    <property type="match status" value="2"/>
</dbReference>
<proteinExistence type="inferred from homology"/>
<reference evidence="5 6" key="1">
    <citation type="journal article" date="2017" name="PLoS Biol.">
        <title>The sea cucumber genome provides insights into morphological evolution and visceral regeneration.</title>
        <authorList>
            <person name="Zhang X."/>
            <person name="Sun L."/>
            <person name="Yuan J."/>
            <person name="Sun Y."/>
            <person name="Gao Y."/>
            <person name="Zhang L."/>
            <person name="Li S."/>
            <person name="Dai H."/>
            <person name="Hamel J.F."/>
            <person name="Liu C."/>
            <person name="Yu Y."/>
            <person name="Liu S."/>
            <person name="Lin W."/>
            <person name="Guo K."/>
            <person name="Jin S."/>
            <person name="Xu P."/>
            <person name="Storey K.B."/>
            <person name="Huan P."/>
            <person name="Zhang T."/>
            <person name="Zhou Y."/>
            <person name="Zhang J."/>
            <person name="Lin C."/>
            <person name="Li X."/>
            <person name="Xing L."/>
            <person name="Huo D."/>
            <person name="Sun M."/>
            <person name="Wang L."/>
            <person name="Mercier A."/>
            <person name="Li F."/>
            <person name="Yang H."/>
            <person name="Xiang J."/>
        </authorList>
    </citation>
    <scope>NUCLEOTIDE SEQUENCE [LARGE SCALE GENOMIC DNA]</scope>
    <source>
        <strain evidence="5">Shaxun</strain>
        <tissue evidence="5">Muscle</tissue>
    </source>
</reference>
<dbReference type="EMBL" id="MRZV01000771">
    <property type="protein sequence ID" value="PIK44543.1"/>
    <property type="molecule type" value="Genomic_DNA"/>
</dbReference>
<evidence type="ECO:0000256" key="2">
    <source>
        <dbReference type="ARBA" id="ARBA00038210"/>
    </source>
</evidence>